<protein>
    <submittedName>
        <fullName evidence="1">Uncharacterized protein</fullName>
    </submittedName>
</protein>
<sequence>MSAESSHSVISETVPSPETVPSSPIDYCSFPRPLKPLTLNKPVFQEKVDWVKALEKVEAIHPLIHEHLLELCTPKENVSSIDFDERRFEAETEAMNLYLPQANTEDPPLEASSKKRSRGNNSCTSELDSEEENRVEDIAAKEVCPPVSFRHFRKKMRMISRAKEDTKTSSVLLSSPRHPNEIVFPYLDLIRASSTSGKVKDFRNRKSRLAEQKASMSRSNL</sequence>
<dbReference type="Proteomes" id="UP001165960">
    <property type="component" value="Unassembled WGS sequence"/>
</dbReference>
<gene>
    <name evidence="1" type="ORF">DSO57_1037915</name>
</gene>
<organism evidence="1 2">
    <name type="scientific">Entomophthora muscae</name>
    <dbReference type="NCBI Taxonomy" id="34485"/>
    <lineage>
        <taxon>Eukaryota</taxon>
        <taxon>Fungi</taxon>
        <taxon>Fungi incertae sedis</taxon>
        <taxon>Zoopagomycota</taxon>
        <taxon>Entomophthoromycotina</taxon>
        <taxon>Entomophthoromycetes</taxon>
        <taxon>Entomophthorales</taxon>
        <taxon>Entomophthoraceae</taxon>
        <taxon>Entomophthora</taxon>
    </lineage>
</organism>
<keyword evidence="2" id="KW-1185">Reference proteome</keyword>
<evidence type="ECO:0000313" key="1">
    <source>
        <dbReference type="EMBL" id="KAJ9086978.1"/>
    </source>
</evidence>
<name>A0ACC2UIW3_9FUNG</name>
<reference evidence="1" key="1">
    <citation type="submission" date="2022-04" db="EMBL/GenBank/DDBJ databases">
        <title>Genome of the entomopathogenic fungus Entomophthora muscae.</title>
        <authorList>
            <person name="Elya C."/>
            <person name="Lovett B.R."/>
            <person name="Lee E."/>
            <person name="Macias A.M."/>
            <person name="Hajek A.E."/>
            <person name="De Bivort B.L."/>
            <person name="Kasson M.T."/>
            <person name="De Fine Licht H.H."/>
            <person name="Stajich J.E."/>
        </authorList>
    </citation>
    <scope>NUCLEOTIDE SEQUENCE</scope>
    <source>
        <strain evidence="1">Berkeley</strain>
    </source>
</reference>
<comment type="caution">
    <text evidence="1">The sequence shown here is derived from an EMBL/GenBank/DDBJ whole genome shotgun (WGS) entry which is preliminary data.</text>
</comment>
<dbReference type="EMBL" id="QTSX02000435">
    <property type="protein sequence ID" value="KAJ9086978.1"/>
    <property type="molecule type" value="Genomic_DNA"/>
</dbReference>
<evidence type="ECO:0000313" key="2">
    <source>
        <dbReference type="Proteomes" id="UP001165960"/>
    </source>
</evidence>
<accession>A0ACC2UIW3</accession>
<proteinExistence type="predicted"/>